<evidence type="ECO:0000313" key="2">
    <source>
        <dbReference type="EMBL" id="QNO47159.1"/>
    </source>
</evidence>
<sequence>MKHVRIIAVVFALALAMAFSGCVDSDSGKQKESQGDGAPPGTAHYLDLIDVTSLYYKATASADNGDATVFEEWRKKSGDVWFFKLVLTSNQGADSVTVLQNADGMYMIDEEGGTAIKIEECSDDNIGYMNPFWAAYGCYNDDSAWDDNWITDSDTTCLGRKAVKLDYGRIWQLAGALSGEDIDMGRSDLIVDKQTGFTLLLDWSYTHEGKSESLHYEVTEFDVNTDIPDDMFDIPTGAELADLTALGEMGGEMPDEMPGGAPGGPGKPPLPK</sequence>
<protein>
    <recommendedName>
        <fullName evidence="3">Lipoprotein</fullName>
    </recommendedName>
</protein>
<dbReference type="AlphaFoldDB" id="A0A7G9YGM5"/>
<name>A0A7G9YGM5_9EURY</name>
<evidence type="ECO:0000256" key="1">
    <source>
        <dbReference type="SAM" id="MobiDB-lite"/>
    </source>
</evidence>
<gene>
    <name evidence="2" type="ORF">FLPJBPEJ_00003</name>
</gene>
<organism evidence="2">
    <name type="scientific">Candidatus Methanogaster sp. ANME-2c ERB4</name>
    <dbReference type="NCBI Taxonomy" id="2759911"/>
    <lineage>
        <taxon>Archaea</taxon>
        <taxon>Methanobacteriati</taxon>
        <taxon>Methanobacteriota</taxon>
        <taxon>Stenosarchaea group</taxon>
        <taxon>Methanomicrobia</taxon>
        <taxon>Methanosarcinales</taxon>
        <taxon>ANME-2 cluster</taxon>
        <taxon>Candidatus Methanogasteraceae</taxon>
        <taxon>Candidatus Methanogaster</taxon>
    </lineage>
</organism>
<reference evidence="2" key="1">
    <citation type="submission" date="2020-06" db="EMBL/GenBank/DDBJ databases">
        <title>Unique genomic features of the anaerobic methanotrophic archaea.</title>
        <authorList>
            <person name="Chadwick G.L."/>
            <person name="Skennerton C.T."/>
            <person name="Laso-Perez R."/>
            <person name="Leu A.O."/>
            <person name="Speth D.R."/>
            <person name="Yu H."/>
            <person name="Morgan-Lang C."/>
            <person name="Hatzenpichler R."/>
            <person name="Goudeau D."/>
            <person name="Malmstrom R."/>
            <person name="Brazelton W.J."/>
            <person name="Woyke T."/>
            <person name="Hallam S.J."/>
            <person name="Tyson G.W."/>
            <person name="Wegener G."/>
            <person name="Boetius A."/>
            <person name="Orphan V."/>
        </authorList>
    </citation>
    <scope>NUCLEOTIDE SEQUENCE</scope>
</reference>
<dbReference type="EMBL" id="MT631243">
    <property type="protein sequence ID" value="QNO47159.1"/>
    <property type="molecule type" value="Genomic_DNA"/>
</dbReference>
<proteinExistence type="predicted"/>
<evidence type="ECO:0008006" key="3">
    <source>
        <dbReference type="Google" id="ProtNLM"/>
    </source>
</evidence>
<accession>A0A7G9YGM5</accession>
<dbReference type="PROSITE" id="PS51257">
    <property type="entry name" value="PROKAR_LIPOPROTEIN"/>
    <property type="match status" value="1"/>
</dbReference>
<feature type="region of interest" description="Disordered" evidence="1">
    <location>
        <begin position="249"/>
        <end position="272"/>
    </location>
</feature>